<sequence length="336" mass="38263">MNDILKGNMTNIKIRDIEVYHGSKIVDNSFYIDHFKKQGKDITHFLEDVAGRKKRYLIDEKSENSLTMAKEACKRVLEKSKLEGKDIDMIIFSSVLPQYVSPPCSIIIHNTIKGKMDCFCQDININCAGMTYALDLIYRYMSANSKINKVLLVGSDYLNFQISPNDTSCYGQFGDASCAIVLERTDEDCRLIDSRVTVHSNGISDIVFPKCGFTNIFEGKREDFLASWNVEECPWLDSAITNMNNLLSENNLNINDISMFCLSQYTYKNISYIREKLNIPEKNSIYIGDIYGYTGTTSTFIALYTAIKNGQVRRGDYVMLWTVGAGYFHVAVLLKY</sequence>
<dbReference type="STRING" id="29367.CLPUN_41170"/>
<dbReference type="GO" id="GO:0033818">
    <property type="term" value="F:beta-ketoacyl-acyl-carrier-protein synthase III activity"/>
    <property type="evidence" value="ECO:0007669"/>
    <property type="project" value="UniProtKB-EC"/>
</dbReference>
<evidence type="ECO:0000256" key="2">
    <source>
        <dbReference type="ARBA" id="ARBA00023315"/>
    </source>
</evidence>
<keyword evidence="7" id="KW-1185">Reference proteome</keyword>
<evidence type="ECO:0000313" key="6">
    <source>
        <dbReference type="EMBL" id="OOM74143.1"/>
    </source>
</evidence>
<dbReference type="RefSeq" id="WP_242954204.1">
    <property type="nucleotide sequence ID" value="NZ_LZZM01000203.1"/>
</dbReference>
<accession>A0A1S8T8R7</accession>
<feature type="domain" description="Beta-ketoacyl-[acyl-carrier-protein] synthase III C-terminal" evidence="4">
    <location>
        <begin position="247"/>
        <end position="336"/>
    </location>
</feature>
<evidence type="ECO:0000256" key="3">
    <source>
        <dbReference type="SAM" id="Phobius"/>
    </source>
</evidence>
<protein>
    <submittedName>
        <fullName evidence="6">3-oxoacyl-[acyl-carrier-protein] synthase 3</fullName>
        <ecNumber evidence="6">2.3.1.180</ecNumber>
    </submittedName>
</protein>
<dbReference type="Proteomes" id="UP000190890">
    <property type="component" value="Unassembled WGS sequence"/>
</dbReference>
<dbReference type="PANTHER" id="PTHR34069">
    <property type="entry name" value="3-OXOACYL-[ACYL-CARRIER-PROTEIN] SYNTHASE 3"/>
    <property type="match status" value="1"/>
</dbReference>
<dbReference type="AlphaFoldDB" id="A0A1S8T8R7"/>
<reference evidence="6 7" key="1">
    <citation type="submission" date="2016-05" db="EMBL/GenBank/DDBJ databases">
        <title>Microbial solvent formation.</title>
        <authorList>
            <person name="Poehlein A."/>
            <person name="Montoya Solano J.D."/>
            <person name="Flitsch S."/>
            <person name="Krabben P."/>
            <person name="Duerre P."/>
            <person name="Daniel R."/>
        </authorList>
    </citation>
    <scope>NUCLEOTIDE SEQUENCE [LARGE SCALE GENOMIC DNA]</scope>
    <source>
        <strain evidence="6 7">DSM 2619</strain>
    </source>
</reference>
<dbReference type="Pfam" id="PF08545">
    <property type="entry name" value="ACP_syn_III"/>
    <property type="match status" value="1"/>
</dbReference>
<dbReference type="InterPro" id="IPR016039">
    <property type="entry name" value="Thiolase-like"/>
</dbReference>
<dbReference type="Gene3D" id="3.40.47.10">
    <property type="match status" value="1"/>
</dbReference>
<keyword evidence="3" id="KW-1133">Transmembrane helix</keyword>
<dbReference type="InterPro" id="IPR013751">
    <property type="entry name" value="ACP_syn_III_N"/>
</dbReference>
<dbReference type="Pfam" id="PF08541">
    <property type="entry name" value="ACP_syn_III_C"/>
    <property type="match status" value="1"/>
</dbReference>
<evidence type="ECO:0000259" key="5">
    <source>
        <dbReference type="Pfam" id="PF08545"/>
    </source>
</evidence>
<dbReference type="EC" id="2.3.1.180" evidence="6"/>
<dbReference type="InterPro" id="IPR013747">
    <property type="entry name" value="ACP_syn_III_C"/>
</dbReference>
<keyword evidence="1 6" id="KW-0808">Transferase</keyword>
<dbReference type="SUPFAM" id="SSF53901">
    <property type="entry name" value="Thiolase-like"/>
    <property type="match status" value="1"/>
</dbReference>
<dbReference type="GO" id="GO:0004315">
    <property type="term" value="F:3-oxoacyl-[acyl-carrier-protein] synthase activity"/>
    <property type="evidence" value="ECO:0007669"/>
    <property type="project" value="InterPro"/>
</dbReference>
<organism evidence="6 7">
    <name type="scientific">Clostridium puniceum</name>
    <dbReference type="NCBI Taxonomy" id="29367"/>
    <lineage>
        <taxon>Bacteria</taxon>
        <taxon>Bacillati</taxon>
        <taxon>Bacillota</taxon>
        <taxon>Clostridia</taxon>
        <taxon>Eubacteriales</taxon>
        <taxon>Clostridiaceae</taxon>
        <taxon>Clostridium</taxon>
    </lineage>
</organism>
<dbReference type="PANTHER" id="PTHR34069:SF2">
    <property type="entry name" value="BETA-KETOACYL-[ACYL-CARRIER-PROTEIN] SYNTHASE III"/>
    <property type="match status" value="1"/>
</dbReference>
<evidence type="ECO:0000259" key="4">
    <source>
        <dbReference type="Pfam" id="PF08541"/>
    </source>
</evidence>
<dbReference type="GO" id="GO:0006633">
    <property type="term" value="P:fatty acid biosynthetic process"/>
    <property type="evidence" value="ECO:0007669"/>
    <property type="project" value="InterPro"/>
</dbReference>
<keyword evidence="3" id="KW-0472">Membrane</keyword>
<gene>
    <name evidence="6" type="primary">fabH_4</name>
    <name evidence="6" type="ORF">CLPUN_41170</name>
</gene>
<feature type="transmembrane region" description="Helical" evidence="3">
    <location>
        <begin position="317"/>
        <end position="334"/>
    </location>
</feature>
<comment type="caution">
    <text evidence="6">The sequence shown here is derived from an EMBL/GenBank/DDBJ whole genome shotgun (WGS) entry which is preliminary data.</text>
</comment>
<evidence type="ECO:0000313" key="7">
    <source>
        <dbReference type="Proteomes" id="UP000190890"/>
    </source>
</evidence>
<keyword evidence="2 6" id="KW-0012">Acyltransferase</keyword>
<evidence type="ECO:0000256" key="1">
    <source>
        <dbReference type="ARBA" id="ARBA00022679"/>
    </source>
</evidence>
<proteinExistence type="predicted"/>
<keyword evidence="3" id="KW-0812">Transmembrane</keyword>
<dbReference type="EMBL" id="LZZM01000203">
    <property type="protein sequence ID" value="OOM74143.1"/>
    <property type="molecule type" value="Genomic_DNA"/>
</dbReference>
<feature type="domain" description="Beta-ketoacyl-[acyl-carrier-protein] synthase III N-terminal" evidence="5">
    <location>
        <begin position="122"/>
        <end position="196"/>
    </location>
</feature>
<dbReference type="GO" id="GO:0044550">
    <property type="term" value="P:secondary metabolite biosynthetic process"/>
    <property type="evidence" value="ECO:0007669"/>
    <property type="project" value="TreeGrafter"/>
</dbReference>
<name>A0A1S8T8R7_9CLOT</name>